<gene>
    <name evidence="11" type="primary">SRR5466727_8_4</name>
</gene>
<dbReference type="GO" id="GO:0003968">
    <property type="term" value="F:RNA-directed RNA polymerase activity"/>
    <property type="evidence" value="ECO:0007669"/>
    <property type="project" value="UniProtKB-KW"/>
</dbReference>
<keyword evidence="4" id="KW-0548">Nucleotidyltransferase</keyword>
<dbReference type="GO" id="GO:0046872">
    <property type="term" value="F:metal ion binding"/>
    <property type="evidence" value="ECO:0007669"/>
    <property type="project" value="UniProtKB-KW"/>
</dbReference>
<evidence type="ECO:0000256" key="2">
    <source>
        <dbReference type="ARBA" id="ARBA00022484"/>
    </source>
</evidence>
<dbReference type="Pfam" id="PF03431">
    <property type="entry name" value="RNA_replicase_B"/>
    <property type="match status" value="1"/>
</dbReference>
<evidence type="ECO:0000256" key="3">
    <source>
        <dbReference type="ARBA" id="ARBA00022679"/>
    </source>
</evidence>
<proteinExistence type="predicted"/>
<protein>
    <recommendedName>
        <fullName evidence="1">RNA-directed RNA polymerase</fullName>
        <ecNumber evidence="1">2.7.7.48</ecNumber>
    </recommendedName>
    <alternativeName>
        <fullName evidence="7">RNA replicase beta chain</fullName>
    </alternativeName>
</protein>
<sequence length="590" mass="67130">MKSLLELHTNIAHDMGEWLGVDPSRDIKTMCSRCAKEGDEFLILNLPTFCDGVLYAVREGAFDPSMTPGFRCRGGLPVFLRGYMDRLFSADCSLRVDADHKALTAIRQICLLSKKIERPVKGRRLLEAQKSFVDCDKEVGNWEDTFDNPTLRDTFKTVSKYLFRDIWYELMNEVNSFSLIPRHGPGAVAEKLSAKAKWDFPFWYESIERYFPHHLYTDYDGRCDMRDVVAIPDEQPVRVVFVPKTVKTPRVIAIEPSCRQFCQQSVARFLYKKLRRRYRGLDLTDQTRNQRMARQGSRDQSYATLDLSEASDRVSTTLVEWLTDSHPEAFDVLMALRTSRAELPDGTVIPLRKFASMGSALTFPIEAMAFFAAAVVGIMSARGLTSPKAVKLRDVSVFGDDIIVPGDAYDSVCGVLEALGLKVNTKKSYGSGPYRESCGKEYFAGEDVTISKLKKDLPTSRRNAQSLASLVAMRNEMYLRSYDASVRWLDAQISRVIRFQPAPLYHPSLSAWTTELVMPDRVDLRLQVGQIRRPILKPVAREYRVDGREGVFKWHLESIDSGFHRGSTNPYDPTERPVAFTINNRWCPLN</sequence>
<evidence type="ECO:0000256" key="7">
    <source>
        <dbReference type="ARBA" id="ARBA00030248"/>
    </source>
</evidence>
<organism evidence="11 12">
    <name type="scientific">ssRNA phage SRR5466727_8</name>
    <dbReference type="NCBI Taxonomy" id="2786437"/>
    <lineage>
        <taxon>Viruses</taxon>
        <taxon>Riboviria</taxon>
        <taxon>Orthornavirae</taxon>
        <taxon>Lenarviricota</taxon>
        <taxon>Leviviricetes</taxon>
        <taxon>Timlovirales</taxon>
        <taxon>Steitzviridae</taxon>
        <taxon>Berdovirus</taxon>
        <taxon>Berdovirus luticola</taxon>
    </lineage>
</organism>
<reference evidence="11" key="1">
    <citation type="submission" date="2020-09" db="EMBL/GenBank/DDBJ databases">
        <title>Leviviricetes taxonomy.</title>
        <authorList>
            <person name="Stockdale S.R."/>
            <person name="Callanan J."/>
            <person name="Adriaenssens E.M."/>
            <person name="Kuhn J.H."/>
            <person name="Rumnieks J."/>
            <person name="Shkoporov A."/>
            <person name="Draper L.A."/>
            <person name="Ross P."/>
            <person name="Hill C."/>
        </authorList>
    </citation>
    <scope>NUCLEOTIDE SEQUENCE</scope>
</reference>
<evidence type="ECO:0000256" key="1">
    <source>
        <dbReference type="ARBA" id="ARBA00012494"/>
    </source>
</evidence>
<dbReference type="GO" id="GO:0039694">
    <property type="term" value="P:viral RNA genome replication"/>
    <property type="evidence" value="ECO:0007669"/>
    <property type="project" value="InterPro"/>
</dbReference>
<evidence type="ECO:0000313" key="11">
    <source>
        <dbReference type="EMBL" id="DAD52456.1"/>
    </source>
</evidence>
<dbReference type="GO" id="GO:0000166">
    <property type="term" value="F:nucleotide binding"/>
    <property type="evidence" value="ECO:0007669"/>
    <property type="project" value="UniProtKB-KW"/>
</dbReference>
<keyword evidence="6" id="KW-0693">Viral RNA replication</keyword>
<dbReference type="InterPro" id="IPR005093">
    <property type="entry name" value="RNArep_beta"/>
</dbReference>
<accession>A0A8S5L439</accession>
<keyword evidence="2 11" id="KW-0696">RNA-directed RNA polymerase</keyword>
<dbReference type="EMBL" id="BK014108">
    <property type="protein sequence ID" value="DAD52456.1"/>
    <property type="molecule type" value="Genomic_RNA"/>
</dbReference>
<comment type="catalytic activity">
    <reaction evidence="8">
        <text>RNA(n) + a ribonucleoside 5'-triphosphate = RNA(n+1) + diphosphate</text>
        <dbReference type="Rhea" id="RHEA:21248"/>
        <dbReference type="Rhea" id="RHEA-COMP:14527"/>
        <dbReference type="Rhea" id="RHEA-COMP:17342"/>
        <dbReference type="ChEBI" id="CHEBI:33019"/>
        <dbReference type="ChEBI" id="CHEBI:61557"/>
        <dbReference type="ChEBI" id="CHEBI:140395"/>
        <dbReference type="EC" id="2.7.7.48"/>
    </reaction>
</comment>
<dbReference type="RefSeq" id="YP_010770460.1">
    <property type="nucleotide sequence ID" value="NC_074275.1"/>
</dbReference>
<evidence type="ECO:0000313" key="12">
    <source>
        <dbReference type="Proteomes" id="UP000681578"/>
    </source>
</evidence>
<keyword evidence="5" id="KW-0547">Nucleotide-binding</keyword>
<feature type="binding site" evidence="9">
    <location>
        <position position="401"/>
    </location>
    <ligand>
        <name>Mg(2+)</name>
        <dbReference type="ChEBI" id="CHEBI:18420"/>
        <label>2</label>
    </ligand>
</feature>
<feature type="binding site" evidence="9">
    <location>
        <position position="306"/>
    </location>
    <ligand>
        <name>Mg(2+)</name>
        <dbReference type="ChEBI" id="CHEBI:18420"/>
        <label>2</label>
    </ligand>
</feature>
<dbReference type="Proteomes" id="UP000681578">
    <property type="component" value="Segment"/>
</dbReference>
<dbReference type="KEGG" id="vg:80399789"/>
<comment type="cofactor">
    <cofactor evidence="9">
        <name>Mg(2+)</name>
        <dbReference type="ChEBI" id="CHEBI:18420"/>
    </cofactor>
    <text evidence="9">Binds 2 Mg(2+) per subunit.</text>
</comment>
<keyword evidence="3" id="KW-0808">Transferase</keyword>
<feature type="binding site" evidence="9">
    <location>
        <position position="400"/>
    </location>
    <ligand>
        <name>Mg(2+)</name>
        <dbReference type="ChEBI" id="CHEBI:18420"/>
        <label>2</label>
    </ligand>
</feature>
<dbReference type="EC" id="2.7.7.48" evidence="1"/>
<dbReference type="InterPro" id="IPR007096">
    <property type="entry name" value="RNA-dir_Rpol_cat_phage"/>
</dbReference>
<dbReference type="SUPFAM" id="SSF56672">
    <property type="entry name" value="DNA/RNA polymerases"/>
    <property type="match status" value="1"/>
</dbReference>
<evidence type="ECO:0000256" key="5">
    <source>
        <dbReference type="ARBA" id="ARBA00022741"/>
    </source>
</evidence>
<feature type="domain" description="RdRp catalytic" evidence="10">
    <location>
        <begin position="291"/>
        <end position="432"/>
    </location>
</feature>
<dbReference type="InterPro" id="IPR043502">
    <property type="entry name" value="DNA/RNA_pol_sf"/>
</dbReference>
<keyword evidence="9" id="KW-0479">Metal-binding</keyword>
<dbReference type="PROSITE" id="PS50522">
    <property type="entry name" value="RDRP_PHAGE"/>
    <property type="match status" value="1"/>
</dbReference>
<evidence type="ECO:0000256" key="6">
    <source>
        <dbReference type="ARBA" id="ARBA00022953"/>
    </source>
</evidence>
<keyword evidence="9" id="KW-0460">Magnesium</keyword>
<keyword evidence="12" id="KW-1185">Reference proteome</keyword>
<evidence type="ECO:0000256" key="9">
    <source>
        <dbReference type="PIRSR" id="PIRSR605093-1"/>
    </source>
</evidence>
<evidence type="ECO:0000256" key="4">
    <source>
        <dbReference type="ARBA" id="ARBA00022695"/>
    </source>
</evidence>
<evidence type="ECO:0000256" key="8">
    <source>
        <dbReference type="ARBA" id="ARBA00048744"/>
    </source>
</evidence>
<name>A0A8S5L439_9VIRU</name>
<dbReference type="GeneID" id="80399789"/>
<evidence type="ECO:0000259" key="10">
    <source>
        <dbReference type="PROSITE" id="PS50522"/>
    </source>
</evidence>